<dbReference type="InterPro" id="IPR036388">
    <property type="entry name" value="WH-like_DNA-bd_sf"/>
</dbReference>
<evidence type="ECO:0000256" key="1">
    <source>
        <dbReference type="ARBA" id="ARBA00023015"/>
    </source>
</evidence>
<evidence type="ECO:0000256" key="2">
    <source>
        <dbReference type="ARBA" id="ARBA00023125"/>
    </source>
</evidence>
<keyword evidence="2" id="KW-0238">DNA-binding</keyword>
<dbReference type="InterPro" id="IPR008920">
    <property type="entry name" value="TF_FadR/GntR_C"/>
</dbReference>
<evidence type="ECO:0000256" key="3">
    <source>
        <dbReference type="ARBA" id="ARBA00023163"/>
    </source>
</evidence>
<dbReference type="InterPro" id="IPR000524">
    <property type="entry name" value="Tscrpt_reg_HTH_GntR"/>
</dbReference>
<dbReference type="RefSeq" id="WP_373971323.1">
    <property type="nucleotide sequence ID" value="NZ_JBHDLJ010000003.1"/>
</dbReference>
<accession>A0ABV4UPE5</accession>
<dbReference type="PANTHER" id="PTHR43537:SF5">
    <property type="entry name" value="UXU OPERON TRANSCRIPTIONAL REGULATOR"/>
    <property type="match status" value="1"/>
</dbReference>
<organism evidence="5 6">
    <name type="scientific">Arthrobacter halodurans</name>
    <dbReference type="NCBI Taxonomy" id="516699"/>
    <lineage>
        <taxon>Bacteria</taxon>
        <taxon>Bacillati</taxon>
        <taxon>Actinomycetota</taxon>
        <taxon>Actinomycetes</taxon>
        <taxon>Micrococcales</taxon>
        <taxon>Micrococcaceae</taxon>
        <taxon>Arthrobacter</taxon>
    </lineage>
</organism>
<dbReference type="CDD" id="cd07377">
    <property type="entry name" value="WHTH_GntR"/>
    <property type="match status" value="1"/>
</dbReference>
<feature type="domain" description="HTH gntR-type" evidence="4">
    <location>
        <begin position="10"/>
        <end position="77"/>
    </location>
</feature>
<gene>
    <name evidence="5" type="ORF">ACETWP_05265</name>
</gene>
<dbReference type="Gene3D" id="1.10.10.10">
    <property type="entry name" value="Winged helix-like DNA-binding domain superfamily/Winged helix DNA-binding domain"/>
    <property type="match status" value="1"/>
</dbReference>
<keyword evidence="3" id="KW-0804">Transcription</keyword>
<dbReference type="Gene3D" id="1.20.120.530">
    <property type="entry name" value="GntR ligand-binding domain-like"/>
    <property type="match status" value="1"/>
</dbReference>
<dbReference type="SMART" id="SM00345">
    <property type="entry name" value="HTH_GNTR"/>
    <property type="match status" value="1"/>
</dbReference>
<dbReference type="EMBL" id="JBHDLJ010000003">
    <property type="protein sequence ID" value="MFB0833993.1"/>
    <property type="molecule type" value="Genomic_DNA"/>
</dbReference>
<reference evidence="5 6" key="1">
    <citation type="submission" date="2024-09" db="EMBL/GenBank/DDBJ databases">
        <authorList>
            <person name="Salinas-Garcia M.A."/>
            <person name="Prieme A."/>
        </authorList>
    </citation>
    <scope>NUCLEOTIDE SEQUENCE [LARGE SCALE GENOMIC DNA]</scope>
    <source>
        <strain evidence="5 6">DSM 21081</strain>
    </source>
</reference>
<dbReference type="InterPro" id="IPR036390">
    <property type="entry name" value="WH_DNA-bd_sf"/>
</dbReference>
<evidence type="ECO:0000313" key="5">
    <source>
        <dbReference type="EMBL" id="MFB0833993.1"/>
    </source>
</evidence>
<dbReference type="Pfam" id="PF00392">
    <property type="entry name" value="GntR"/>
    <property type="match status" value="1"/>
</dbReference>
<comment type="caution">
    <text evidence="5">The sequence shown here is derived from an EMBL/GenBank/DDBJ whole genome shotgun (WGS) entry which is preliminary data.</text>
</comment>
<evidence type="ECO:0000313" key="6">
    <source>
        <dbReference type="Proteomes" id="UP001575652"/>
    </source>
</evidence>
<protein>
    <submittedName>
        <fullName evidence="5">GntR family transcriptional regulator</fullName>
    </submittedName>
</protein>
<dbReference type="SUPFAM" id="SSF48008">
    <property type="entry name" value="GntR ligand-binding domain-like"/>
    <property type="match status" value="1"/>
</dbReference>
<sequence length="230" mass="24957">MSPDQSTARVASAREVADRIREAIVQGELVPRQRLVEADLADDYGSSRGNVRAALSELTVEGLIERIQNRGARVRAVSVDEAVEITEVRSALEALCARKAAERIGDRDVDELRGLARRMEDAVLRGDRDAYAQGNKRLHARIIEISGQHTAAAMIDRLHGQVISHQFRLSRQPGRPAVSLPEHLAIIDAVCRHDPDEAAEAMRRHLESVAGAIRAASGTAADAEDDGAAL</sequence>
<dbReference type="SMART" id="SM00895">
    <property type="entry name" value="FCD"/>
    <property type="match status" value="1"/>
</dbReference>
<keyword evidence="6" id="KW-1185">Reference proteome</keyword>
<dbReference type="PANTHER" id="PTHR43537">
    <property type="entry name" value="TRANSCRIPTIONAL REGULATOR, GNTR FAMILY"/>
    <property type="match status" value="1"/>
</dbReference>
<name>A0ABV4UPE5_9MICC</name>
<dbReference type="SUPFAM" id="SSF46785">
    <property type="entry name" value="Winged helix' DNA-binding domain"/>
    <property type="match status" value="1"/>
</dbReference>
<proteinExistence type="predicted"/>
<evidence type="ECO:0000259" key="4">
    <source>
        <dbReference type="PROSITE" id="PS50949"/>
    </source>
</evidence>
<dbReference type="InterPro" id="IPR011711">
    <property type="entry name" value="GntR_C"/>
</dbReference>
<dbReference type="Proteomes" id="UP001575652">
    <property type="component" value="Unassembled WGS sequence"/>
</dbReference>
<dbReference type="Pfam" id="PF07729">
    <property type="entry name" value="FCD"/>
    <property type="match status" value="1"/>
</dbReference>
<keyword evidence="1" id="KW-0805">Transcription regulation</keyword>
<dbReference type="PROSITE" id="PS50949">
    <property type="entry name" value="HTH_GNTR"/>
    <property type="match status" value="1"/>
</dbReference>